<gene>
    <name evidence="1" type="ORF">IED13_28015</name>
</gene>
<dbReference type="AlphaFoldDB" id="A0A927EE52"/>
<protein>
    <submittedName>
        <fullName evidence="1">TniB family NTP-binding protein</fullName>
    </submittedName>
</protein>
<name>A0A927EE52_9HYPH</name>
<dbReference type="Pfam" id="PF05621">
    <property type="entry name" value="TniB"/>
    <property type="match status" value="1"/>
</dbReference>
<dbReference type="EMBL" id="JACXWY010000044">
    <property type="protein sequence ID" value="MBD3849561.1"/>
    <property type="molecule type" value="Genomic_DNA"/>
</dbReference>
<dbReference type="Proteomes" id="UP000619295">
    <property type="component" value="Unassembled WGS sequence"/>
</dbReference>
<proteinExistence type="predicted"/>
<reference evidence="1" key="1">
    <citation type="submission" date="2020-09" db="EMBL/GenBank/DDBJ databases">
        <title>Bosea spartocytisi sp. nov. a root nodule endophyte of Spartocytisus supranubius in the high mountain ecosystem fo the Teide National Park (Canary Islands, Spain).</title>
        <authorList>
            <person name="Pulido-Suarez L."/>
            <person name="Peix A."/>
            <person name="Igual J.M."/>
            <person name="Socas-Perez N."/>
            <person name="Velazquez E."/>
            <person name="Flores-Felix J.D."/>
            <person name="Leon-Barrios M."/>
        </authorList>
    </citation>
    <scope>NUCLEOTIDE SEQUENCE</scope>
    <source>
        <strain evidence="1">SSUT16</strain>
    </source>
</reference>
<dbReference type="InterPro" id="IPR027417">
    <property type="entry name" value="P-loop_NTPase"/>
</dbReference>
<evidence type="ECO:0000313" key="1">
    <source>
        <dbReference type="EMBL" id="MBD3849561.1"/>
    </source>
</evidence>
<evidence type="ECO:0000313" key="2">
    <source>
        <dbReference type="Proteomes" id="UP000619295"/>
    </source>
</evidence>
<sequence length="296" mass="32941">MSEHLAESLRPWLQQPAAARIAHLQAPRWIGTQAARNALDLLQACLDRAPALRTRGVMLIGPYANGKSMIAERFAIMDRRRAETERNARRVVLVQTREGSGLVNFYAGILAALEAPLIRTRDTAAKAEQLDHLLRQLKPRVIVFDEFHNCLRGRNRDIEAIFAVLRRFGRDYDLSPVLVGELTIFDHIMVTAEMASRFQLAPVPRWSYDEAYLSLLDSLEGALPLAKSSGLSDEPMARLIFELSEGLIGETVAIVTAAAVAAVRSGAEHISRNSLRDLGYIPLSQRRQTVIREALA</sequence>
<dbReference type="Gene3D" id="3.40.50.300">
    <property type="entry name" value="P-loop containing nucleotide triphosphate hydrolases"/>
    <property type="match status" value="1"/>
</dbReference>
<dbReference type="SUPFAM" id="SSF52540">
    <property type="entry name" value="P-loop containing nucleoside triphosphate hydrolases"/>
    <property type="match status" value="1"/>
</dbReference>
<dbReference type="InterPro" id="IPR008868">
    <property type="entry name" value="TniB"/>
</dbReference>
<organism evidence="1 2">
    <name type="scientific">Bosea spartocytisi</name>
    <dbReference type="NCBI Taxonomy" id="2773451"/>
    <lineage>
        <taxon>Bacteria</taxon>
        <taxon>Pseudomonadati</taxon>
        <taxon>Pseudomonadota</taxon>
        <taxon>Alphaproteobacteria</taxon>
        <taxon>Hyphomicrobiales</taxon>
        <taxon>Boseaceae</taxon>
        <taxon>Bosea</taxon>
    </lineage>
</organism>
<dbReference type="RefSeq" id="WP_191126089.1">
    <property type="nucleotide sequence ID" value="NZ_JACXWY010000044.1"/>
</dbReference>
<accession>A0A927EE52</accession>
<comment type="caution">
    <text evidence="1">The sequence shown here is derived from an EMBL/GenBank/DDBJ whole genome shotgun (WGS) entry which is preliminary data.</text>
</comment>
<keyword evidence="2" id="KW-1185">Reference proteome</keyword>